<gene>
    <name evidence="9" type="ORF">DLD77_03840</name>
</gene>
<evidence type="ECO:0000256" key="5">
    <source>
        <dbReference type="ARBA" id="ARBA00023136"/>
    </source>
</evidence>
<keyword evidence="3 7" id="KW-1134">Transmembrane beta strand</keyword>
<evidence type="ECO:0000259" key="8">
    <source>
        <dbReference type="Pfam" id="PF07715"/>
    </source>
</evidence>
<dbReference type="Gene3D" id="2.170.130.10">
    <property type="entry name" value="TonB-dependent receptor, plug domain"/>
    <property type="match status" value="1"/>
</dbReference>
<dbReference type="InterPro" id="IPR012910">
    <property type="entry name" value="Plug_dom"/>
</dbReference>
<dbReference type="InterPro" id="IPR037066">
    <property type="entry name" value="Plug_dom_sf"/>
</dbReference>
<comment type="similarity">
    <text evidence="7">Belongs to the TonB-dependent receptor family.</text>
</comment>
<evidence type="ECO:0000256" key="4">
    <source>
        <dbReference type="ARBA" id="ARBA00022692"/>
    </source>
</evidence>
<proteinExistence type="inferred from homology"/>
<keyword evidence="2 7" id="KW-0813">Transport</keyword>
<organism evidence="9 10">
    <name type="scientific">Chitinophaga alhagiae</name>
    <dbReference type="NCBI Taxonomy" id="2203219"/>
    <lineage>
        <taxon>Bacteria</taxon>
        <taxon>Pseudomonadati</taxon>
        <taxon>Bacteroidota</taxon>
        <taxon>Chitinophagia</taxon>
        <taxon>Chitinophagales</taxon>
        <taxon>Chitinophagaceae</taxon>
        <taxon>Chitinophaga</taxon>
    </lineage>
</organism>
<dbReference type="SUPFAM" id="SSF56935">
    <property type="entry name" value="Porins"/>
    <property type="match status" value="1"/>
</dbReference>
<dbReference type="EMBL" id="CP029600">
    <property type="protein sequence ID" value="AWO00889.1"/>
    <property type="molecule type" value="Genomic_DNA"/>
</dbReference>
<keyword evidence="10" id="KW-1185">Reference proteome</keyword>
<keyword evidence="6 7" id="KW-0998">Cell outer membrane</keyword>
<dbReference type="SUPFAM" id="SSF49464">
    <property type="entry name" value="Carboxypeptidase regulatory domain-like"/>
    <property type="match status" value="1"/>
</dbReference>
<dbReference type="PROSITE" id="PS52016">
    <property type="entry name" value="TONB_DEPENDENT_REC_3"/>
    <property type="match status" value="1"/>
</dbReference>
<reference evidence="9 10" key="1">
    <citation type="submission" date="2018-05" db="EMBL/GenBank/DDBJ databases">
        <title>Chitinophaga sp. nov., isolated from rhizosphere soil of Alhagi.</title>
        <authorList>
            <person name="Liu Y."/>
        </authorList>
    </citation>
    <scope>NUCLEOTIDE SEQUENCE [LARGE SCALE GENOMIC DNA]</scope>
    <source>
        <strain evidence="9 10">T22</strain>
    </source>
</reference>
<dbReference type="NCBIfam" id="TIGR04056">
    <property type="entry name" value="OMP_RagA_SusC"/>
    <property type="match status" value="1"/>
</dbReference>
<evidence type="ECO:0000256" key="2">
    <source>
        <dbReference type="ARBA" id="ARBA00022448"/>
    </source>
</evidence>
<evidence type="ECO:0000256" key="6">
    <source>
        <dbReference type="ARBA" id="ARBA00023237"/>
    </source>
</evidence>
<dbReference type="Pfam" id="PF07715">
    <property type="entry name" value="Plug"/>
    <property type="match status" value="1"/>
</dbReference>
<sequence length="1118" mass="123727">MRITLLGGLLLLGSYHYAYSQTYATVRNFPARIQSGHAEMTSLSTLLSDLEEALNVKFSYNAALIGHKKVRNASITTLVKNGWDRELKIRLAQLGLTLTPNGLQHYIIRPVAPQADLAAEGQTVAVERIEVRGTVTDSTTGTPLPGVAVVVKGTSNGTITNTAGAYTLKNVPDNATLVLNMLGYRVTEVPVDGRASIHVTMATENRVLDQFVVTALGIKREEKSLGYAVQKISGEAIQTVKGTNIGTTLTGKISGLVIKNSTEFFQAPTIELRGATPLLVIDGVPYGNLTLRDISPDDIESMDILKGATAAALYGQRGGAGAIIIVTKKGNNSKGLSVTLNSNTMFTAGFLALPKGQTSYSAGLGGEYDPTDYVWGARLDNGEMAQQWNPETKQMENMELTSRGRNNFRNFLEAGYVTNNNISVAQTGEYGSFRVSMTHIHDKGQYPNAKLDMVNFTVGGEIKLGDRFSLESHMGYNKRLSPQIAGKGYGDQGYIYNILMWTGPEYDLSKYRDYWVVPDQQQNWHYKAWYDNPYLMAYEKLKGIDQNTTNASLTATYKVFDGARVILRSGWDFYGHVETRRNPIGINSTRGWNALGMYAFDRSTGYSTNNDLIFTYEKKIGDFAVDALAGGTIYYYKDEYTKASTRNGISIPGFYSLAASVERPDVTATQSAKQVNSLYAKASLGWKNRIFLDVTGRNDWSSSLPKTTGSYFYPSYGASVVLSEFMQLPSWVSFWKLRGSWAQSKNDLAVYATNRTYSITAAAWDGYNAATYPDNLLGADVLPRTDRTWEIGTAAYFLKKRLRLDATYYNKYTYNIPASASVSSTSGFSSKLVNIDETYVRRGVEITADATVLKRGRFQWETILNWSTSRRYYKSLDSVYSADNLWTKVGARVDAVTINDWERDLSGNVIHQANGMPLKSDYKTRIGYLDPSWVWGWGNTFSYGDFSLSFNFDGRVGGLLDNYTDAKMWDTGSHPDSDNNWRYDETVNGKINYVGQGVKVTSGSVVRDKYGQITKDDRQFAANDKAVSYESYARSYQTGIPGGWVDPSFLKLRDVSFAYRVPGAIAGKIGARSASVAVTGQNVFLWTKKFRFVDPDGGSDDVSSPSLRYIGMNLKVTF</sequence>
<keyword evidence="4 7" id="KW-0812">Transmembrane</keyword>
<dbReference type="RefSeq" id="WP_119076812.1">
    <property type="nucleotide sequence ID" value="NZ_CP029600.1"/>
</dbReference>
<evidence type="ECO:0000256" key="1">
    <source>
        <dbReference type="ARBA" id="ARBA00004571"/>
    </source>
</evidence>
<dbReference type="InterPro" id="IPR023996">
    <property type="entry name" value="TonB-dep_OMP_SusC/RagA"/>
</dbReference>
<dbReference type="InterPro" id="IPR036942">
    <property type="entry name" value="Beta-barrel_TonB_sf"/>
</dbReference>
<evidence type="ECO:0000313" key="9">
    <source>
        <dbReference type="EMBL" id="AWO00889.1"/>
    </source>
</evidence>
<dbReference type="Pfam" id="PF13715">
    <property type="entry name" value="CarbopepD_reg_2"/>
    <property type="match status" value="1"/>
</dbReference>
<dbReference type="InterPro" id="IPR039426">
    <property type="entry name" value="TonB-dep_rcpt-like"/>
</dbReference>
<accession>A0ABN5LPV4</accession>
<name>A0ABN5LPV4_9BACT</name>
<dbReference type="InterPro" id="IPR008969">
    <property type="entry name" value="CarboxyPept-like_regulatory"/>
</dbReference>
<evidence type="ECO:0000256" key="3">
    <source>
        <dbReference type="ARBA" id="ARBA00022452"/>
    </source>
</evidence>
<dbReference type="Gene3D" id="2.40.170.20">
    <property type="entry name" value="TonB-dependent receptor, beta-barrel domain"/>
    <property type="match status" value="1"/>
</dbReference>
<keyword evidence="5 7" id="KW-0472">Membrane</keyword>
<evidence type="ECO:0000256" key="7">
    <source>
        <dbReference type="PROSITE-ProRule" id="PRU01360"/>
    </source>
</evidence>
<comment type="subcellular location">
    <subcellularLocation>
        <location evidence="1 7">Cell outer membrane</location>
        <topology evidence="1 7">Multi-pass membrane protein</topology>
    </subcellularLocation>
</comment>
<evidence type="ECO:0000313" key="10">
    <source>
        <dbReference type="Proteomes" id="UP000246099"/>
    </source>
</evidence>
<dbReference type="Gene3D" id="2.60.40.1120">
    <property type="entry name" value="Carboxypeptidase-like, regulatory domain"/>
    <property type="match status" value="1"/>
</dbReference>
<dbReference type="Proteomes" id="UP000246099">
    <property type="component" value="Chromosome"/>
</dbReference>
<protein>
    <submittedName>
        <fullName evidence="9">SusC/RagA family TonB-linked outer membrane protein</fullName>
    </submittedName>
</protein>
<feature type="domain" description="TonB-dependent receptor plug" evidence="8">
    <location>
        <begin position="224"/>
        <end position="322"/>
    </location>
</feature>